<gene>
    <name evidence="2" type="ORF">HMPREF0663_11223</name>
</gene>
<name>E7RPX2_9BACT</name>
<keyword evidence="3" id="KW-1185">Reference proteome</keyword>
<dbReference type="Pfam" id="PF13568">
    <property type="entry name" value="OMP_b-brl_2"/>
    <property type="match status" value="1"/>
</dbReference>
<dbReference type="Proteomes" id="UP000005580">
    <property type="component" value="Unassembled WGS sequence"/>
</dbReference>
<accession>E7RPX2</accession>
<dbReference type="STRING" id="28134.SAMN05444288_1649"/>
<dbReference type="AlphaFoldDB" id="E7RPX2"/>
<evidence type="ECO:0000313" key="3">
    <source>
        <dbReference type="Proteomes" id="UP000005580"/>
    </source>
</evidence>
<dbReference type="HOGENOM" id="CLU_082049_0_0_10"/>
<proteinExistence type="predicted"/>
<dbReference type="InterPro" id="IPR025665">
    <property type="entry name" value="Beta-barrel_OMP_2"/>
</dbReference>
<dbReference type="EMBL" id="AEPE02000004">
    <property type="protein sequence ID" value="EFZ37165.1"/>
    <property type="molecule type" value="Genomic_DNA"/>
</dbReference>
<protein>
    <recommendedName>
        <fullName evidence="1">Outer membrane protein beta-barrel domain-containing protein</fullName>
    </recommendedName>
</protein>
<comment type="caution">
    <text evidence="2">The sequence shown here is derived from an EMBL/GenBank/DDBJ whole genome shotgun (WGS) entry which is preliminary data.</text>
</comment>
<sequence>MSRIIIKCVKNRFKVKQYHMKKYIFATLLYLVSLDSLAQSLAGTFSLIPRLGVNVSTLSGNSYYYVASSSEQGIEDKPVMKGSFTGGVDLMYQFTDVLGGSIGVFYSLQGCRYKDHEEYYDNAKLLHGVRRNVVNLHCLNVPLMLHGYVAEGLSVNVGLQVGFPLHAKSRHEWEEYTVDAKGKRTFSAEGVFDANVTGNFKKVELAVPMGISYEYMNVVLDARYNLGITNIAKVDNVKDNGFMFTVGYKFDL</sequence>
<organism evidence="2 3">
    <name type="scientific">Hoylesella oralis ATCC 33269</name>
    <dbReference type="NCBI Taxonomy" id="873533"/>
    <lineage>
        <taxon>Bacteria</taxon>
        <taxon>Pseudomonadati</taxon>
        <taxon>Bacteroidota</taxon>
        <taxon>Bacteroidia</taxon>
        <taxon>Bacteroidales</taxon>
        <taxon>Prevotellaceae</taxon>
        <taxon>Hoylesella</taxon>
    </lineage>
</organism>
<reference evidence="2" key="1">
    <citation type="submission" date="2011-01" db="EMBL/GenBank/DDBJ databases">
        <authorList>
            <person name="Muzny D."/>
            <person name="Qin X."/>
            <person name="Buhay C."/>
            <person name="Dugan-Rocha S."/>
            <person name="Ding Y."/>
            <person name="Chen G."/>
            <person name="Hawes A."/>
            <person name="Holder M."/>
            <person name="Jhangiani S."/>
            <person name="Johnson A."/>
            <person name="Khan Z."/>
            <person name="Li Z."/>
            <person name="Liu W."/>
            <person name="Liu X."/>
            <person name="Perez L."/>
            <person name="Shen H."/>
            <person name="Wang Q."/>
            <person name="Watt J."/>
            <person name="Xi L."/>
            <person name="Xin Y."/>
            <person name="Zhou J."/>
            <person name="Deng J."/>
            <person name="Jiang H."/>
            <person name="Liu Y."/>
            <person name="Qu J."/>
            <person name="Song X.-Z."/>
            <person name="Zhang L."/>
            <person name="Villasana D."/>
            <person name="Johnson A."/>
            <person name="Liu J."/>
            <person name="Liyanage D."/>
            <person name="Lorensuhewa L."/>
            <person name="Robinson T."/>
            <person name="Song A."/>
            <person name="Song B.-B."/>
            <person name="Dinh H."/>
            <person name="Thornton R."/>
            <person name="Coyle M."/>
            <person name="Francisco L."/>
            <person name="Jackson L."/>
            <person name="Javaid M."/>
            <person name="Korchina V."/>
            <person name="Kovar C."/>
            <person name="Mata R."/>
            <person name="Mathew T."/>
            <person name="Ngo R."/>
            <person name="Nguyen L."/>
            <person name="Nguyen N."/>
            <person name="Okwuonu G."/>
            <person name="Ongeri F."/>
            <person name="Pham C."/>
            <person name="Simmons D."/>
            <person name="Wilczek-Boney K."/>
            <person name="Hale W."/>
            <person name="Jakkamsetti A."/>
            <person name="Pham P."/>
            <person name="Ruth R."/>
            <person name="San Lucas F."/>
            <person name="Warren J."/>
            <person name="Zhang J."/>
            <person name="Zhao Z."/>
            <person name="Zhou C."/>
            <person name="Zhu D."/>
            <person name="Lee S."/>
            <person name="Bess C."/>
            <person name="Blankenburg K."/>
            <person name="Forbes L."/>
            <person name="Fu Q."/>
            <person name="Gubbala S."/>
            <person name="Hirani K."/>
            <person name="Jayaseelan J.C."/>
            <person name="Lara F."/>
            <person name="Munidasa M."/>
            <person name="Palculict T."/>
            <person name="Patil S."/>
            <person name="Pu L.-L."/>
            <person name="Saada N."/>
            <person name="Tang L."/>
            <person name="Weissenberger G."/>
            <person name="Zhu Y."/>
            <person name="Hemphill L."/>
            <person name="Shang Y."/>
            <person name="Youmans B."/>
            <person name="Ayvaz T."/>
            <person name="Ross M."/>
            <person name="Santibanez J."/>
            <person name="Aqrawi P."/>
            <person name="Gross S."/>
            <person name="Joshi V."/>
            <person name="Fowler G."/>
            <person name="Nazareth L."/>
            <person name="Reid J."/>
            <person name="Worley K."/>
            <person name="Petrosino J."/>
            <person name="Highlander S."/>
            <person name="Gibbs R."/>
        </authorList>
    </citation>
    <scope>NUCLEOTIDE SEQUENCE [LARGE SCALE GENOMIC DNA]</scope>
    <source>
        <strain evidence="2">ATCC 33269</strain>
    </source>
</reference>
<evidence type="ECO:0000259" key="1">
    <source>
        <dbReference type="Pfam" id="PF13568"/>
    </source>
</evidence>
<evidence type="ECO:0000313" key="2">
    <source>
        <dbReference type="EMBL" id="EFZ37165.1"/>
    </source>
</evidence>
<feature type="domain" description="Outer membrane protein beta-barrel" evidence="1">
    <location>
        <begin position="38"/>
        <end position="231"/>
    </location>
</feature>